<evidence type="ECO:0000256" key="13">
    <source>
        <dbReference type="SAM" id="Coils"/>
    </source>
</evidence>
<comment type="caution">
    <text evidence="17">The sequence shown here is derived from an EMBL/GenBank/DDBJ whole genome shotgun (WGS) entry which is preliminary data.</text>
</comment>
<evidence type="ECO:0000256" key="1">
    <source>
        <dbReference type="ARBA" id="ARBA00004141"/>
    </source>
</evidence>
<keyword evidence="11" id="KW-0407">Ion channel</keyword>
<feature type="transmembrane region" description="Helical" evidence="15">
    <location>
        <begin position="741"/>
        <end position="766"/>
    </location>
</feature>
<evidence type="ECO:0000313" key="17">
    <source>
        <dbReference type="EMBL" id="CAK1543481.1"/>
    </source>
</evidence>
<dbReference type="InterPro" id="IPR052076">
    <property type="entry name" value="TRP_cation_channel"/>
</dbReference>
<evidence type="ECO:0000256" key="8">
    <source>
        <dbReference type="ARBA" id="ARBA00023065"/>
    </source>
</evidence>
<dbReference type="Proteomes" id="UP001497472">
    <property type="component" value="Unassembled WGS sequence"/>
</dbReference>
<name>A0AAV1J4M5_9NEOP</name>
<feature type="compositionally biased region" description="Polar residues" evidence="14">
    <location>
        <begin position="18"/>
        <end position="32"/>
    </location>
</feature>
<comment type="subcellular location">
    <subcellularLocation>
        <location evidence="1">Membrane</location>
        <topology evidence="1">Multi-pass membrane protein</topology>
    </subcellularLocation>
</comment>
<dbReference type="PRINTS" id="PR01415">
    <property type="entry name" value="ANKYRIN"/>
</dbReference>
<keyword evidence="4 15" id="KW-0812">Transmembrane</keyword>
<dbReference type="Pfam" id="PF00520">
    <property type="entry name" value="Ion_trans"/>
    <property type="match status" value="1"/>
</dbReference>
<protein>
    <recommendedName>
        <fullName evidence="16">Ion transport domain-containing protein</fullName>
    </recommendedName>
</protein>
<keyword evidence="9 15" id="KW-0472">Membrane</keyword>
<feature type="repeat" description="ANK" evidence="12">
    <location>
        <begin position="148"/>
        <end position="180"/>
    </location>
</feature>
<keyword evidence="18" id="KW-1185">Reference proteome</keyword>
<feature type="transmembrane region" description="Helical" evidence="15">
    <location>
        <begin position="815"/>
        <end position="835"/>
    </location>
</feature>
<accession>A0AAV1J4M5</accession>
<feature type="region of interest" description="Disordered" evidence="14">
    <location>
        <begin position="1"/>
        <end position="72"/>
    </location>
</feature>
<evidence type="ECO:0000256" key="14">
    <source>
        <dbReference type="SAM" id="MobiDB-lite"/>
    </source>
</evidence>
<evidence type="ECO:0000256" key="15">
    <source>
        <dbReference type="SAM" id="Phobius"/>
    </source>
</evidence>
<feature type="coiled-coil region" evidence="13">
    <location>
        <begin position="1137"/>
        <end position="1164"/>
    </location>
</feature>
<gene>
    <name evidence="17" type="ORF">LNINA_LOCUS3296</name>
</gene>
<evidence type="ECO:0000259" key="16">
    <source>
        <dbReference type="Pfam" id="PF00520"/>
    </source>
</evidence>
<keyword evidence="10" id="KW-0325">Glycoprotein</keyword>
<feature type="compositionally biased region" description="Basic and acidic residues" evidence="14">
    <location>
        <begin position="1"/>
        <end position="15"/>
    </location>
</feature>
<evidence type="ECO:0000256" key="3">
    <source>
        <dbReference type="ARBA" id="ARBA00022606"/>
    </source>
</evidence>
<feature type="repeat" description="ANK" evidence="12">
    <location>
        <begin position="320"/>
        <end position="352"/>
    </location>
</feature>
<organism evidence="17 18">
    <name type="scientific">Leptosia nina</name>
    <dbReference type="NCBI Taxonomy" id="320188"/>
    <lineage>
        <taxon>Eukaryota</taxon>
        <taxon>Metazoa</taxon>
        <taxon>Ecdysozoa</taxon>
        <taxon>Arthropoda</taxon>
        <taxon>Hexapoda</taxon>
        <taxon>Insecta</taxon>
        <taxon>Pterygota</taxon>
        <taxon>Neoptera</taxon>
        <taxon>Endopterygota</taxon>
        <taxon>Lepidoptera</taxon>
        <taxon>Glossata</taxon>
        <taxon>Ditrysia</taxon>
        <taxon>Papilionoidea</taxon>
        <taxon>Pieridae</taxon>
        <taxon>Pierinae</taxon>
        <taxon>Leptosia</taxon>
    </lineage>
</organism>
<feature type="repeat" description="ANK" evidence="12">
    <location>
        <begin position="463"/>
        <end position="495"/>
    </location>
</feature>
<dbReference type="SUPFAM" id="SSF48403">
    <property type="entry name" value="Ankyrin repeat"/>
    <property type="match status" value="2"/>
</dbReference>
<dbReference type="InterPro" id="IPR005821">
    <property type="entry name" value="Ion_trans_dom"/>
</dbReference>
<keyword evidence="7 12" id="KW-0040">ANK repeat</keyword>
<feature type="transmembrane region" description="Helical" evidence="15">
    <location>
        <begin position="781"/>
        <end position="803"/>
    </location>
</feature>
<proteinExistence type="predicted"/>
<evidence type="ECO:0000313" key="18">
    <source>
        <dbReference type="Proteomes" id="UP001497472"/>
    </source>
</evidence>
<feature type="transmembrane region" description="Helical" evidence="15">
    <location>
        <begin position="943"/>
        <end position="966"/>
    </location>
</feature>
<dbReference type="InterPro" id="IPR036770">
    <property type="entry name" value="Ankyrin_rpt-contain_sf"/>
</dbReference>
<sequence>MDRDIEQGLPREQEHSPLLSTNTGEAQAQNENKSNHDRKPKHPALQILADPSSVLSTPNSSPLSETAEFPKKWRRSDRRTRRLNTELLQAIESHNVEEVEKLLKAGANPNATCRLSMVSACHIAALTGGDALSLLVKYGAEKHRLDELGRTPLHLAAYAGNARQMAILLGFSEDMQNIVDDENMSSEAEEDIKKLCPEVQAMVNVRCDMGEVRQTLPNIWKDNIDHNCLSIKGSLPLLQGGWTPLHVTASCARRHCTRLLLAAGANPNVTDEEVRTALDVVGSAHYHDQEIDPVNLPAVIKILVKSGATTNTMKPKGLSDIDTPLHTAVELGNMDAIMELLAIGASVDCLNSEGQTPMHICIIKKLQEPLQVLANYEYLNADPHSAVVDVKDKEGYTVLQEAIDKAWLPGVCIALEAGANVTLKANDGETPVHSAADLGNLDVLLEILSVAKQKGIIDCQNDEGETPLFKAIKNGHLDCVNALLEEGACIKIKLPGEINVLHKAAEYGHTEILKTLLEHNNGEILPMINSLSTSEWRGFGPIHFAVMSDSVDCVELLLSKNADIRLRTTDSPHFSSTSLHLAAVKNYANVARFIVNVDKTTIHEVNSKGWFPLHSASHHGSRDVIKVLLQEGANLSGYTDGPKKLRRSAIDMIINTLSNPTEFLEEVFDSYIKSNNVNFHDPNCEITVDYRILMPTVCEMEQMKVIEGLLKTGNRYGQKKLLVHPLVESFLHLKWKVLQPFFYIIVVFYSLLVCSLTIFTVSVFYYKDTASQPPAFLNPSIWAYVIYVSVVLIILQEMLYTNIKSKRHLFQLETWVKFGSVGLAMVIPSAIKLAGEAVWPRHVATLALLFSWIELMFLLSRFPSWGYYVLMFGKVAMNVIKILLTFAFIIIGFSLSFMIQFHTQIPFESPWAALVKTLVMMTSEFDYQALFDKENSRELAMSLIVVRFIFLLFLILAAIVLMNLMVGVAVSDINDLALLGNIDRLSKQVQFLCTLDNLVYNRVFTLILPNRLIEHIKEKRRVVSTLIIPSPGKPKWKYYKLIPSHLREAILTIALEKMKQKDEEINLEVFKTKIDEMHSAIICLQVRKEKEVEKPDNPLIQKMKYDEVMKRLNVLDDGIASVDEKITGFIEESKVPVESLKAQMQQMSSEIQSIKQVLVRLESKLFK</sequence>
<dbReference type="PANTHER" id="PTHR47143:SF1">
    <property type="entry name" value="ION_TRANS DOMAIN-CONTAINING PROTEIN"/>
    <property type="match status" value="1"/>
</dbReference>
<keyword evidence="8" id="KW-0406">Ion transport</keyword>
<dbReference type="PROSITE" id="PS50088">
    <property type="entry name" value="ANK_REPEAT"/>
    <property type="match status" value="7"/>
</dbReference>
<dbReference type="GO" id="GO:0034703">
    <property type="term" value="C:cation channel complex"/>
    <property type="evidence" value="ECO:0007669"/>
    <property type="project" value="UniProtKB-ARBA"/>
</dbReference>
<feature type="domain" description="Ion transport" evidence="16">
    <location>
        <begin position="751"/>
        <end position="976"/>
    </location>
</feature>
<dbReference type="EMBL" id="CAVLEF010000004">
    <property type="protein sequence ID" value="CAK1543481.1"/>
    <property type="molecule type" value="Genomic_DNA"/>
</dbReference>
<dbReference type="PANTHER" id="PTHR47143">
    <property type="entry name" value="TRANSIENT RECEPTOR POTENTIAL CATION CHANNEL PROTEIN PAINLESS"/>
    <property type="match status" value="1"/>
</dbReference>
<dbReference type="PROSITE" id="PS50297">
    <property type="entry name" value="ANK_REP_REGION"/>
    <property type="match status" value="7"/>
</dbReference>
<dbReference type="SMART" id="SM00248">
    <property type="entry name" value="ANK"/>
    <property type="match status" value="12"/>
</dbReference>
<evidence type="ECO:0000256" key="6">
    <source>
        <dbReference type="ARBA" id="ARBA00022989"/>
    </source>
</evidence>
<evidence type="ECO:0000256" key="9">
    <source>
        <dbReference type="ARBA" id="ARBA00023136"/>
    </source>
</evidence>
<keyword evidence="13" id="KW-0175">Coiled coil</keyword>
<feature type="compositionally biased region" description="Polar residues" evidence="14">
    <location>
        <begin position="53"/>
        <end position="64"/>
    </location>
</feature>
<dbReference type="InterPro" id="IPR002110">
    <property type="entry name" value="Ankyrin_rpt"/>
</dbReference>
<evidence type="ECO:0000256" key="2">
    <source>
        <dbReference type="ARBA" id="ARBA00022448"/>
    </source>
</evidence>
<dbReference type="Gene3D" id="1.25.40.20">
    <property type="entry name" value="Ankyrin repeat-containing domain"/>
    <property type="match status" value="4"/>
</dbReference>
<feature type="transmembrane region" description="Helical" evidence="15">
    <location>
        <begin position="879"/>
        <end position="899"/>
    </location>
</feature>
<evidence type="ECO:0000256" key="5">
    <source>
        <dbReference type="ARBA" id="ARBA00022737"/>
    </source>
</evidence>
<feature type="repeat" description="ANK" evidence="12">
    <location>
        <begin position="537"/>
        <end position="569"/>
    </location>
</feature>
<dbReference type="Pfam" id="PF00023">
    <property type="entry name" value="Ank"/>
    <property type="match status" value="1"/>
</dbReference>
<keyword evidence="3" id="KW-0716">Sensory transduction</keyword>
<feature type="repeat" description="ANK" evidence="12">
    <location>
        <begin position="427"/>
        <end position="448"/>
    </location>
</feature>
<keyword evidence="2" id="KW-0813">Transport</keyword>
<feature type="repeat" description="ANK" evidence="12">
    <location>
        <begin position="608"/>
        <end position="640"/>
    </location>
</feature>
<dbReference type="GO" id="GO:0005216">
    <property type="term" value="F:monoatomic ion channel activity"/>
    <property type="evidence" value="ECO:0007669"/>
    <property type="project" value="InterPro"/>
</dbReference>
<evidence type="ECO:0000256" key="7">
    <source>
        <dbReference type="ARBA" id="ARBA00023043"/>
    </source>
</evidence>
<evidence type="ECO:0000256" key="12">
    <source>
        <dbReference type="PROSITE-ProRule" id="PRU00023"/>
    </source>
</evidence>
<keyword evidence="5" id="KW-0677">Repeat</keyword>
<feature type="repeat" description="ANK" evidence="12">
    <location>
        <begin position="240"/>
        <end position="272"/>
    </location>
</feature>
<dbReference type="Pfam" id="PF12796">
    <property type="entry name" value="Ank_2"/>
    <property type="match status" value="4"/>
</dbReference>
<keyword evidence="6 15" id="KW-1133">Transmembrane helix</keyword>
<feature type="transmembrane region" description="Helical" evidence="15">
    <location>
        <begin position="841"/>
        <end position="859"/>
    </location>
</feature>
<evidence type="ECO:0000256" key="11">
    <source>
        <dbReference type="ARBA" id="ARBA00023303"/>
    </source>
</evidence>
<reference evidence="17 18" key="1">
    <citation type="submission" date="2023-11" db="EMBL/GenBank/DDBJ databases">
        <authorList>
            <person name="Okamura Y."/>
        </authorList>
    </citation>
    <scope>NUCLEOTIDE SEQUENCE [LARGE SCALE GENOMIC DNA]</scope>
</reference>
<dbReference type="AlphaFoldDB" id="A0AAV1J4M5"/>
<evidence type="ECO:0000256" key="10">
    <source>
        <dbReference type="ARBA" id="ARBA00023180"/>
    </source>
</evidence>
<evidence type="ECO:0000256" key="4">
    <source>
        <dbReference type="ARBA" id="ARBA00022692"/>
    </source>
</evidence>